<gene>
    <name evidence="1" type="ORF">E5351_08765</name>
</gene>
<accession>A0A4S2BC79</accession>
<dbReference type="GO" id="GO:0006355">
    <property type="term" value="P:regulation of DNA-templated transcription"/>
    <property type="evidence" value="ECO:0007669"/>
    <property type="project" value="InterPro"/>
</dbReference>
<sequence length="136" mass="15618">MQIITRIINVTLNSDLVFAVKKRLAKIGLSQGTFINGFVHFLANNRFLPFKKMTRKEEETAQKIATLNALEENVCEYDKKKKIQKSVNNSAYIAAKQVLQTCHLTMSRAIRMLYEKFVLSGEIPYQFIISTPDPVY</sequence>
<reference evidence="1 2" key="1">
    <citation type="submission" date="2019-04" db="EMBL/GenBank/DDBJ databases">
        <title>Microbes associate with the intestines of laboratory mice.</title>
        <authorList>
            <person name="Navarre W."/>
            <person name="Wong E."/>
            <person name="Huang K."/>
            <person name="Tropini C."/>
            <person name="Ng K."/>
            <person name="Yu B."/>
        </authorList>
    </citation>
    <scope>NUCLEOTIDE SEQUENCE [LARGE SCALE GENOMIC DNA]</scope>
    <source>
        <strain evidence="1 2">NM61_E11</strain>
    </source>
</reference>
<evidence type="ECO:0008006" key="3">
    <source>
        <dbReference type="Google" id="ProtNLM"/>
    </source>
</evidence>
<evidence type="ECO:0000313" key="2">
    <source>
        <dbReference type="Proteomes" id="UP000309117"/>
    </source>
</evidence>
<dbReference type="AlphaFoldDB" id="A0A4S2BC79"/>
<dbReference type="RefSeq" id="WP_135960682.1">
    <property type="nucleotide sequence ID" value="NZ_SRYV01000018.1"/>
</dbReference>
<dbReference type="Gene3D" id="1.10.1220.10">
    <property type="entry name" value="Met repressor-like"/>
    <property type="match status" value="1"/>
</dbReference>
<name>A0A4S2BC79_9LACO</name>
<proteinExistence type="predicted"/>
<dbReference type="EMBL" id="SRYV01000018">
    <property type="protein sequence ID" value="TGY11512.1"/>
    <property type="molecule type" value="Genomic_DNA"/>
</dbReference>
<dbReference type="Proteomes" id="UP000309117">
    <property type="component" value="Unassembled WGS sequence"/>
</dbReference>
<comment type="caution">
    <text evidence="1">The sequence shown here is derived from an EMBL/GenBank/DDBJ whole genome shotgun (WGS) entry which is preliminary data.</text>
</comment>
<protein>
    <recommendedName>
        <fullName evidence="3">Type II toxin-antitoxin system RelB/DinJ family antitoxin</fullName>
    </recommendedName>
</protein>
<evidence type="ECO:0000313" key="1">
    <source>
        <dbReference type="EMBL" id="TGY11512.1"/>
    </source>
</evidence>
<organism evidence="1 2">
    <name type="scientific">Lactobacillus intestinalis</name>
    <dbReference type="NCBI Taxonomy" id="151781"/>
    <lineage>
        <taxon>Bacteria</taxon>
        <taxon>Bacillati</taxon>
        <taxon>Bacillota</taxon>
        <taxon>Bacilli</taxon>
        <taxon>Lactobacillales</taxon>
        <taxon>Lactobacillaceae</taxon>
        <taxon>Lactobacillus</taxon>
    </lineage>
</organism>
<dbReference type="InterPro" id="IPR013321">
    <property type="entry name" value="Arc_rbn_hlx_hlx"/>
</dbReference>